<dbReference type="InterPro" id="IPR055108">
    <property type="entry name" value="Syntrophin_4th"/>
</dbReference>
<keyword evidence="8" id="KW-1185">Reference proteome</keyword>
<evidence type="ECO:0000256" key="5">
    <source>
        <dbReference type="ARBA" id="ARBA00023136"/>
    </source>
</evidence>
<sequence>MSSSRLKYMREATPYVKKGSPVSEIGWETPPPESPRLGCASADPMSQLSLSIHRDRKTIPLKMCYVTRNMTVSDPENRIIEVHSPDAKHTVVLRSKDSATAQAWFNAIHSSVNELIPRVIAEVRDQLGKTGIAGSREIRHLGWLAEKDSTTLTELPCEESPKLVIFKLKLPSCKSTFRFLVGSEDLSADWTQEFALIKGHVHHQFPSARIRQVKLQSLPSSNNLKQLLGYLQVQAGGMGCGYRMTFKGVTPQGYTVSSGQKSSRSRAAIQVPGDNEKHWKPVLVVLTEKDLLIYESMPRMKEAWFSPVHTYPLLATRLVHSGPGKGSPKSGVDLSFATRTGTRQGIETHLFRTETSRDLSLWTRSVVQGCHNSAELITEITTSCTYKSQECRLTIHYEHGFSLTTEPQDGAFSKIIAQYPYEKLKMSSDDGIRMLYLDFGEKDGEIQLDLHSCPKPIVFIIHSFLSAKITRLGLVA</sequence>
<reference evidence="7 8" key="1">
    <citation type="submission" date="2018-07" db="EMBL/GenBank/DDBJ databases">
        <title>A high quality draft genome assembly of the barn swallow (H. rustica rustica).</title>
        <authorList>
            <person name="Formenti G."/>
            <person name="Chiara M."/>
            <person name="Poveda L."/>
            <person name="Francoijs K.-J."/>
            <person name="Bonisoli-Alquati A."/>
            <person name="Canova L."/>
            <person name="Gianfranceschi L."/>
            <person name="Horner D.S."/>
            <person name="Saino N."/>
        </authorList>
    </citation>
    <scope>NUCLEOTIDE SEQUENCE [LARGE SCALE GENOMIC DNA]</scope>
    <source>
        <strain evidence="7">Chelidonia</strain>
        <tissue evidence="7">Blood</tissue>
    </source>
</reference>
<evidence type="ECO:0000256" key="1">
    <source>
        <dbReference type="ARBA" id="ARBA00004170"/>
    </source>
</evidence>
<dbReference type="GO" id="GO:0005198">
    <property type="term" value="F:structural molecule activity"/>
    <property type="evidence" value="ECO:0007669"/>
    <property type="project" value="InterPro"/>
</dbReference>
<dbReference type="Pfam" id="PF23012">
    <property type="entry name" value="Syntrophin_4th"/>
    <property type="match status" value="1"/>
</dbReference>
<dbReference type="FunFam" id="2.30.29.30:FF:000307">
    <property type="entry name" value="Beta-1-syntrophin isoform 1"/>
    <property type="match status" value="1"/>
</dbReference>
<dbReference type="Pfam" id="PF00169">
    <property type="entry name" value="PH"/>
    <property type="match status" value="1"/>
</dbReference>
<dbReference type="OrthoDB" id="409749at2759"/>
<dbReference type="GO" id="GO:0045202">
    <property type="term" value="C:synapse"/>
    <property type="evidence" value="ECO:0007669"/>
    <property type="project" value="TreeGrafter"/>
</dbReference>
<dbReference type="STRING" id="333673.A0A3M0KNV3"/>
<dbReference type="InterPro" id="IPR011993">
    <property type="entry name" value="PH-like_dom_sf"/>
</dbReference>
<dbReference type="CDD" id="cd01258">
    <property type="entry name" value="PHsplit_syntrophin"/>
    <property type="match status" value="1"/>
</dbReference>
<comment type="caution">
    <text evidence="7">The sequence shown here is derived from an EMBL/GenBank/DDBJ whole genome shotgun (WGS) entry which is preliminary data.</text>
</comment>
<evidence type="ECO:0000259" key="6">
    <source>
        <dbReference type="PROSITE" id="PS50003"/>
    </source>
</evidence>
<dbReference type="EMBL" id="QRBI01000104">
    <property type="protein sequence ID" value="RMC14938.1"/>
    <property type="molecule type" value="Genomic_DNA"/>
</dbReference>
<dbReference type="AlphaFoldDB" id="A0A3M0KNV3"/>
<dbReference type="InterPro" id="IPR001849">
    <property type="entry name" value="PH_domain"/>
</dbReference>
<dbReference type="PANTHER" id="PTHR10554:SF11">
    <property type="entry name" value="BETA-1-SYNTROPHIN"/>
    <property type="match status" value="1"/>
</dbReference>
<organism evidence="7 8">
    <name type="scientific">Hirundo rustica rustica</name>
    <dbReference type="NCBI Taxonomy" id="333673"/>
    <lineage>
        <taxon>Eukaryota</taxon>
        <taxon>Metazoa</taxon>
        <taxon>Chordata</taxon>
        <taxon>Craniata</taxon>
        <taxon>Vertebrata</taxon>
        <taxon>Euteleostomi</taxon>
        <taxon>Archelosauria</taxon>
        <taxon>Archosauria</taxon>
        <taxon>Dinosauria</taxon>
        <taxon>Saurischia</taxon>
        <taxon>Theropoda</taxon>
        <taxon>Coelurosauria</taxon>
        <taxon>Aves</taxon>
        <taxon>Neognathae</taxon>
        <taxon>Neoaves</taxon>
        <taxon>Telluraves</taxon>
        <taxon>Australaves</taxon>
        <taxon>Passeriformes</taxon>
        <taxon>Sylvioidea</taxon>
        <taxon>Hirundinidae</taxon>
        <taxon>Hirundo</taxon>
    </lineage>
</organism>
<accession>A0A3M0KNV3</accession>
<evidence type="ECO:0000256" key="4">
    <source>
        <dbReference type="ARBA" id="ARBA00022737"/>
    </source>
</evidence>
<dbReference type="Gene3D" id="2.30.29.30">
    <property type="entry name" value="Pleckstrin-homology domain (PH domain)/Phosphotyrosine-binding domain (PTB)"/>
    <property type="match status" value="1"/>
</dbReference>
<dbReference type="FunFam" id="2.30.29.30:FF:000304">
    <property type="entry name" value="Beta-1-syntrophin isoform 1"/>
    <property type="match status" value="1"/>
</dbReference>
<feature type="domain" description="PH" evidence="6">
    <location>
        <begin position="1"/>
        <end position="113"/>
    </location>
</feature>
<dbReference type="GO" id="GO:0005737">
    <property type="term" value="C:cytoplasm"/>
    <property type="evidence" value="ECO:0007669"/>
    <property type="project" value="UniProtKB-SubCell"/>
</dbReference>
<evidence type="ECO:0000313" key="7">
    <source>
        <dbReference type="EMBL" id="RMC14938.1"/>
    </source>
</evidence>
<dbReference type="GO" id="GO:0016010">
    <property type="term" value="C:dystrophin-associated glycoprotein complex"/>
    <property type="evidence" value="ECO:0007669"/>
    <property type="project" value="TreeGrafter"/>
</dbReference>
<dbReference type="PANTHER" id="PTHR10554">
    <property type="entry name" value="SYNTROPHIN"/>
    <property type="match status" value="1"/>
</dbReference>
<keyword evidence="3" id="KW-0963">Cytoplasm</keyword>
<keyword evidence="5" id="KW-0472">Membrane</keyword>
<protein>
    <recommendedName>
        <fullName evidence="6">PH domain-containing protein</fullName>
    </recommendedName>
</protein>
<evidence type="ECO:0000256" key="3">
    <source>
        <dbReference type="ARBA" id="ARBA00022490"/>
    </source>
</evidence>
<evidence type="ECO:0000313" key="8">
    <source>
        <dbReference type="Proteomes" id="UP000269221"/>
    </source>
</evidence>
<name>A0A3M0KNV3_HIRRU</name>
<proteinExistence type="predicted"/>
<dbReference type="Proteomes" id="UP000269221">
    <property type="component" value="Unassembled WGS sequence"/>
</dbReference>
<keyword evidence="4" id="KW-0677">Repeat</keyword>
<feature type="domain" description="PH" evidence="6">
    <location>
        <begin position="248"/>
        <end position="371"/>
    </location>
</feature>
<dbReference type="InterPro" id="IPR015482">
    <property type="entry name" value="Syntrophin"/>
</dbReference>
<comment type="subcellular location">
    <subcellularLocation>
        <location evidence="2">Cytoplasm</location>
    </subcellularLocation>
    <subcellularLocation>
        <location evidence="1">Membrane</location>
        <topology evidence="1">Peripheral membrane protein</topology>
    </subcellularLocation>
</comment>
<dbReference type="SUPFAM" id="SSF50729">
    <property type="entry name" value="PH domain-like"/>
    <property type="match status" value="2"/>
</dbReference>
<dbReference type="InterPro" id="IPR041428">
    <property type="entry name" value="PHsplit_syntrophin"/>
</dbReference>
<dbReference type="Pfam" id="PF18012">
    <property type="entry name" value="PH_17"/>
    <property type="match status" value="1"/>
</dbReference>
<evidence type="ECO:0000256" key="2">
    <source>
        <dbReference type="ARBA" id="ARBA00004496"/>
    </source>
</evidence>
<gene>
    <name evidence="7" type="ORF">DUI87_07115</name>
</gene>
<dbReference type="PROSITE" id="PS50003">
    <property type="entry name" value="PH_DOMAIN"/>
    <property type="match status" value="2"/>
</dbReference>
<dbReference type="SMART" id="SM00233">
    <property type="entry name" value="PH"/>
    <property type="match status" value="2"/>
</dbReference>